<comment type="caution">
    <text evidence="3">The sequence shown here is derived from an EMBL/GenBank/DDBJ whole genome shotgun (WGS) entry which is preliminary data.</text>
</comment>
<feature type="coiled-coil region" evidence="1">
    <location>
        <begin position="1666"/>
        <end position="1721"/>
    </location>
</feature>
<dbReference type="Proteomes" id="UP001152795">
    <property type="component" value="Unassembled WGS sequence"/>
</dbReference>
<keyword evidence="4" id="KW-1185">Reference proteome</keyword>
<dbReference type="EMBL" id="CACRXK020000112">
    <property type="protein sequence ID" value="CAB3978425.1"/>
    <property type="molecule type" value="Genomic_DNA"/>
</dbReference>
<feature type="compositionally biased region" description="Basic and acidic residues" evidence="2">
    <location>
        <begin position="1786"/>
        <end position="1796"/>
    </location>
</feature>
<reference evidence="3" key="1">
    <citation type="submission" date="2020-04" db="EMBL/GenBank/DDBJ databases">
        <authorList>
            <person name="Alioto T."/>
            <person name="Alioto T."/>
            <person name="Gomez Garrido J."/>
        </authorList>
    </citation>
    <scope>NUCLEOTIDE SEQUENCE</scope>
    <source>
        <strain evidence="3">A484AB</strain>
    </source>
</reference>
<evidence type="ECO:0000256" key="1">
    <source>
        <dbReference type="SAM" id="Coils"/>
    </source>
</evidence>
<feature type="coiled-coil region" evidence="1">
    <location>
        <begin position="213"/>
        <end position="279"/>
    </location>
</feature>
<feature type="compositionally biased region" description="Basic and acidic residues" evidence="2">
    <location>
        <begin position="2275"/>
        <end position="2284"/>
    </location>
</feature>
<feature type="region of interest" description="Disordered" evidence="2">
    <location>
        <begin position="2504"/>
        <end position="2546"/>
    </location>
</feature>
<feature type="compositionally biased region" description="Pro residues" evidence="2">
    <location>
        <begin position="2334"/>
        <end position="2348"/>
    </location>
</feature>
<feature type="region of interest" description="Disordered" evidence="2">
    <location>
        <begin position="2077"/>
        <end position="2106"/>
    </location>
</feature>
<feature type="region of interest" description="Disordered" evidence="2">
    <location>
        <begin position="1"/>
        <end position="46"/>
    </location>
</feature>
<feature type="compositionally biased region" description="Basic and acidic residues" evidence="2">
    <location>
        <begin position="19"/>
        <end position="37"/>
    </location>
</feature>
<feature type="region of interest" description="Disordered" evidence="2">
    <location>
        <begin position="2434"/>
        <end position="2476"/>
    </location>
</feature>
<feature type="compositionally biased region" description="Polar residues" evidence="2">
    <location>
        <begin position="518"/>
        <end position="529"/>
    </location>
</feature>
<feature type="compositionally biased region" description="Polar residues" evidence="2">
    <location>
        <begin position="2462"/>
        <end position="2476"/>
    </location>
</feature>
<organism evidence="3 4">
    <name type="scientific">Paramuricea clavata</name>
    <name type="common">Red gorgonian</name>
    <name type="synonym">Violescent sea-whip</name>
    <dbReference type="NCBI Taxonomy" id="317549"/>
    <lineage>
        <taxon>Eukaryota</taxon>
        <taxon>Metazoa</taxon>
        <taxon>Cnidaria</taxon>
        <taxon>Anthozoa</taxon>
        <taxon>Octocorallia</taxon>
        <taxon>Malacalcyonacea</taxon>
        <taxon>Plexauridae</taxon>
        <taxon>Paramuricea</taxon>
    </lineage>
</organism>
<feature type="region of interest" description="Disordered" evidence="2">
    <location>
        <begin position="1218"/>
        <end position="1258"/>
    </location>
</feature>
<feature type="compositionally biased region" description="Polar residues" evidence="2">
    <location>
        <begin position="2407"/>
        <end position="2416"/>
    </location>
</feature>
<sequence>MESTFNGFEDEHEESFDNVNERYEKSTNHVEINDDTRAALTSNTSPRLLPGVGDILHEVKNLKQQLATVKEERDEFKEEVTFLKYQLAYRAQVENLQKEMSEKKDAKPGSKKTKSVRFAASIAVNDRHPSEDETDDSIDGSSFEESIDEVDSSFDVDEYERLRTQTEELQDVLYDFYHDSKMDGKNGNILIGDIETHPSESISSLVCRVLVNYDKLCEEHRILEEEKSKLDEDKIQLTNSMAKLREQLHDAVDSNIEEIEDLNHENENLRSQVKTLGGKNADIVSTLIKAREEYINRLKAISDISKGSNSDKLLQRLKNDSLLADNELKEAKKLVEKAEENKSSKLKRVQSLPSTLRQDSAENSERGGLLRELKTCKNLQESQRKQISKILDEKLALETQVSELKRHVVLLKAERRVNVKTKSKLSQTEGDQGIETRVNGLKDPEPTSSVEVESLTRRSKDLEQKLEQVKQEKLVLAGEKTSLLLSFDANIEKKDALEAQLAALQEKMNERGQPRALGTNTVSTQTDGSFENVEKPLSETDGGFQAGYKGISEAKVEIEKIRVQEQEKQIAILKRENEAVKEKLKKAEEMSQTLQNCLKELTDEKHELLDSIEELNEEKAELEEARSKLEKERGGTRREKFVADEVSDIRNKERKVGDNLEANKAKLAQLDLKVVEVLTLIGNEGIGNKEMKSDPDKGVEDIIGSLLSTVENLKVTVTSFKTAYEKTKGDSLRTKNELEALNLKKTELENLVEKITKQNQEMVEAAEGDKKSQKSHELKIERLKTENARLERELGGVCATKTGYEKSLAQLRRREEDLGRQLKNISNKRDDLQKAFDLLKKKNTESSALLAGSTNDVKAVRSENEKLTAELEQLREDLEGTVEDRDELLELLDRIVCENGTGEEKLGLGQKVERIRERSKSDEALPTVGINDSGRTKFVGEKLVVASEMNMDYAAAGENELFEEKGKIEKDGKGMEALQEENQKLKGMVAKILSDQKKMEVVLNSLSEANAEVKQGLEESLEHTEQIRLQGSENGRGQGAVDFAPDFSTTSDENAELRRLHEAMVGTNEALSANLRRLHDEKTRSEQLKASFQDVTRKNVALEKNIESLTKDKERTGKDILDLEKKLRDSGKETKKAKNEKLDLESMLDENNGRVKDLKFQIDSLTEINQDLRETNEKLSGSSKEYEKKWSQLSNRFDELESQNEDLKKAKKRLEGELAEQGKQKTGLEKEFAEQDKQKTGLEEELAEQGKRKTELESDLEKSKDTIVSLQAEISSYTRKDCEVKKSLETSERELKSLRETAGKVTKLEQDAQAADALRTDMEDIKKTLSEREQRVAELENDVTRLKKDIQNSQRFVKAVSQENDTLRDSLSEWEREASKLRRHVLQLSQDAENHNHSGEGKKASKSQEIDKVRSVKAFEAMQVEMDAINKHLKSLTTENQELSTKLDALTKENTAARDRNIELLTRYDMLGKELEKKTAEMNKLSKDGKDSRSKKNNEKHEKEKNSLQTKIDKLELENKLLKNSLANTLDEQKRLAESLKNLVDGKKVQRKNSGKSRKDIVSEEYEIRTEISGLTTTKPDLIRDSTEVKDEYMIVEQRKYRSELSTVENSGTEADIKDLVADLLKGQMNLKGYCHEISKVVKDKTSHNSKDEVDGKGINEAKVSLDTTKAELEKTAELKKDLESSLQKKEEELSKSGEENAKLESELANIKEKCEKLQTVFRKLILVMNDKKAGEKKSGEEGEGPTSIIDQIKGIKKKYTTLITEKENLESKVSELQKEIDEYKARAKQVEERTKDSKKKQEKSENKSSSEDKEKILNELLLSTARNKTRLLEKLQEIFDEFSKVKSKLDKELDSQEKESNLEKINQEFSESIMHTERFIQSVAHDRPVTVVADSADEKDPNLELAKENEELIGRISAVQSSRRRESKNYKDELTKIEKNKVEAVKAEETKWKDEMEKMKAEFEKKIKEKEQAATEVKNSLKQEISQLKLDIRRISDEHEVAQRTARNEARLAAEKLEEKIKLLKAEMDRKLLEKDSKIVEVKRKADSGVKENAQMAEREISQVRANWADAERKLRVASEQKTDAVRELERVKQDRSEEGGRSARDLQKLKVALENVQKQATEREDGFKKERDRLQRTIANLEGQVRNAEMTGLERTQTKISELQRSLDELSKQKQQVEMARRNSEQNLVAENERLRFETSRLQRELWELNQQRRTNGGNDIQRRPDSNISSGERVKVMGTVRQAPIEKPRMVTPVESAPGPFPGGPGLYPSDPQRRTVKVREGQATSVHVTRVQDQRVRRSSDQRDPISDELNDSPNAVILARPMQARTQAHPPPQKQAAPPPQKPQPEWEARQDNTWPMRKDPSKYPSNNTRYKDPPARAQPSSPRTGYYKEDSRQRPGYPSSKPITRQTQGSLEAEVTLSDNRRAVEIKKLPVKEKPRSTKFRHERRPSVGSDDVFVPNSSVANPSLTSHGSKTGDFWRSRSLEDLLISDDRPMKQSEHVVRAHNQKLPKSFSGPRRGDPRLAAAKAAQQGRGPGNQAGGKKVAPLKGMEYVLFQSQM</sequence>
<accession>A0A7D9HA43</accession>
<feature type="coiled-coil region" evidence="1">
    <location>
        <begin position="731"/>
        <end position="891"/>
    </location>
</feature>
<dbReference type="PANTHER" id="PTHR23159:SF31">
    <property type="entry name" value="CENTROSOME-ASSOCIATED PROTEIN CEP250 ISOFORM X1"/>
    <property type="match status" value="1"/>
</dbReference>
<feature type="compositionally biased region" description="Basic and acidic residues" evidence="2">
    <location>
        <begin position="2350"/>
        <end position="2367"/>
    </location>
</feature>
<evidence type="ECO:0000256" key="2">
    <source>
        <dbReference type="SAM" id="MobiDB-lite"/>
    </source>
</evidence>
<evidence type="ECO:0000313" key="3">
    <source>
        <dbReference type="EMBL" id="CAB3978425.1"/>
    </source>
</evidence>
<feature type="region of interest" description="Disordered" evidence="2">
    <location>
        <begin position="98"/>
        <end position="151"/>
    </location>
</feature>
<feature type="region of interest" description="Disordered" evidence="2">
    <location>
        <begin position="422"/>
        <end position="456"/>
    </location>
</feature>
<dbReference type="PANTHER" id="PTHR23159">
    <property type="entry name" value="CENTROSOMAL PROTEIN 2"/>
    <property type="match status" value="1"/>
</dbReference>
<name>A0A7D9HA43_PARCT</name>
<gene>
    <name evidence="3" type="ORF">PACLA_8A059789</name>
</gene>
<feature type="region of interest" description="Disordered" evidence="2">
    <location>
        <begin position="1786"/>
        <end position="1815"/>
    </location>
</feature>
<feature type="compositionally biased region" description="Basic and acidic residues" evidence="2">
    <location>
        <begin position="98"/>
        <end position="108"/>
    </location>
</feature>
<dbReference type="OrthoDB" id="5975351at2759"/>
<proteinExistence type="predicted"/>
<feature type="compositionally biased region" description="Basic and acidic residues" evidence="2">
    <location>
        <begin position="2294"/>
        <end position="2310"/>
    </location>
</feature>
<dbReference type="Gene3D" id="1.10.287.1490">
    <property type="match status" value="1"/>
</dbReference>
<feature type="region of interest" description="Disordered" evidence="2">
    <location>
        <begin position="514"/>
        <end position="541"/>
    </location>
</feature>
<feature type="region of interest" description="Disordered" evidence="2">
    <location>
        <begin position="2213"/>
        <end position="2419"/>
    </location>
</feature>
<feature type="compositionally biased region" description="Basic and acidic residues" evidence="2">
    <location>
        <begin position="1803"/>
        <end position="1815"/>
    </location>
</feature>
<keyword evidence="1" id="KW-0175">Coiled coil</keyword>
<feature type="region of interest" description="Disordered" evidence="2">
    <location>
        <begin position="339"/>
        <end position="366"/>
    </location>
</feature>
<feature type="coiled-coil region" evidence="1">
    <location>
        <begin position="556"/>
        <end position="639"/>
    </location>
</feature>
<evidence type="ECO:0000313" key="4">
    <source>
        <dbReference type="Proteomes" id="UP001152795"/>
    </source>
</evidence>
<protein>
    <submittedName>
        <fullName evidence="3">Uncharacterized protein</fullName>
    </submittedName>
</protein>
<feature type="region of interest" description="Disordered" evidence="2">
    <location>
        <begin position="1480"/>
        <end position="1511"/>
    </location>
</feature>
<feature type="region of interest" description="Disordered" evidence="2">
    <location>
        <begin position="1389"/>
        <end position="1411"/>
    </location>
</feature>
<feature type="compositionally biased region" description="Basic and acidic residues" evidence="2">
    <location>
        <begin position="1392"/>
        <end position="1411"/>
    </location>
</feature>